<dbReference type="OrthoDB" id="833147at2"/>
<dbReference type="InterPro" id="IPR050807">
    <property type="entry name" value="TransReg_Diox_bact_type"/>
</dbReference>
<sequence>MILNEETIRLILGLKIRSSRADKGISLTELAQQTGVSVSYLNEIEKGKKHPKPSKIALIADALDVPYDQLVSLELDKKLLTVARLLSSEVMKELPLEHFGIDTATLVDVFSTAPAKFGAFVNTLIEIARSRDISVEQFYFDALRSYQEMRENYFGDLEQLALQFIEDKNLNVSIDAILKQLELILKEEYSITVSYTLQNRPNLVQLRSLFNQQKSKLLVNKDLTPEQKAFVLAKEIGFQLMKVEARPHTSVWVKAESFDAVLNNFRASYFAGAVLISCDQLVEDMEGFFAMNKWSPEKIHEIISHYPASPEVFMYRLTSILPKFFGLNQLFFLKFDHDELLNEVHLSKELHLSGLHNPHASFMNEHYCNRWISIWLLNDLVEAPSEKFISGIQRSSYVDSTNEYLLLTIARRSEPAKGRNSSLSLGLLINPLLIQKVKFLNDEAIKRKLVNITCERCRLEDCKERGAEPKVYIKQQQQQQLIKAIDEYLTE</sequence>
<feature type="domain" description="HTH cro/C1-type" evidence="3">
    <location>
        <begin position="16"/>
        <end position="70"/>
    </location>
</feature>
<dbReference type="InterPro" id="IPR010359">
    <property type="entry name" value="IrrE_HExxH"/>
</dbReference>
<dbReference type="Pfam" id="PF06114">
    <property type="entry name" value="Peptidase_M78"/>
    <property type="match status" value="1"/>
</dbReference>
<dbReference type="InterPro" id="IPR001387">
    <property type="entry name" value="Cro/C1-type_HTH"/>
</dbReference>
<dbReference type="SUPFAM" id="SSF47413">
    <property type="entry name" value="lambda repressor-like DNA-binding domains"/>
    <property type="match status" value="1"/>
</dbReference>
<dbReference type="GO" id="GO:0005829">
    <property type="term" value="C:cytosol"/>
    <property type="evidence" value="ECO:0007669"/>
    <property type="project" value="TreeGrafter"/>
</dbReference>
<dbReference type="AlphaFoldDB" id="H8KN99"/>
<dbReference type="eggNOG" id="COG3620">
    <property type="taxonomic scope" value="Bacteria"/>
</dbReference>
<reference evidence="4" key="1">
    <citation type="submission" date="2012-02" db="EMBL/GenBank/DDBJ databases">
        <title>The complete genome of Solitalea canadensis DSM 3403.</title>
        <authorList>
            <consortium name="US DOE Joint Genome Institute (JGI-PGF)"/>
            <person name="Lucas S."/>
            <person name="Copeland A."/>
            <person name="Lapidus A."/>
            <person name="Glavina del Rio T."/>
            <person name="Dalin E."/>
            <person name="Tice H."/>
            <person name="Bruce D."/>
            <person name="Goodwin L."/>
            <person name="Pitluck S."/>
            <person name="Peters L."/>
            <person name="Ovchinnikova G."/>
            <person name="Lu M."/>
            <person name="Kyrpides N."/>
            <person name="Mavromatis K."/>
            <person name="Ivanova N."/>
            <person name="Brettin T."/>
            <person name="Detter J.C."/>
            <person name="Han C."/>
            <person name="Larimer F."/>
            <person name="Land M."/>
            <person name="Hauser L."/>
            <person name="Markowitz V."/>
            <person name="Cheng J.-F."/>
            <person name="Hugenholtz P."/>
            <person name="Woyke T."/>
            <person name="Wu D."/>
            <person name="Spring S."/>
            <person name="Schroeder M."/>
            <person name="Kopitz M."/>
            <person name="Brambilla E."/>
            <person name="Klenk H.-P."/>
            <person name="Eisen J.A."/>
        </authorList>
    </citation>
    <scope>NUCLEOTIDE SEQUENCE</scope>
    <source>
        <strain evidence="4">DSM 3403</strain>
    </source>
</reference>
<dbReference type="STRING" id="929556.Solca_4442"/>
<dbReference type="PANTHER" id="PTHR46797">
    <property type="entry name" value="HTH-TYPE TRANSCRIPTIONAL REGULATOR"/>
    <property type="match status" value="1"/>
</dbReference>
<dbReference type="Pfam" id="PF01381">
    <property type="entry name" value="HTH_3"/>
    <property type="match status" value="1"/>
</dbReference>
<proteinExistence type="inferred from homology"/>
<keyword evidence="5" id="KW-1185">Reference proteome</keyword>
<dbReference type="PANTHER" id="PTHR46797:SF1">
    <property type="entry name" value="METHYLPHOSPHONATE SYNTHASE"/>
    <property type="match status" value="1"/>
</dbReference>
<dbReference type="KEGG" id="scn:Solca_4442"/>
<keyword evidence="2" id="KW-0238">DNA-binding</keyword>
<dbReference type="GO" id="GO:0003677">
    <property type="term" value="F:DNA binding"/>
    <property type="evidence" value="ECO:0007669"/>
    <property type="project" value="UniProtKB-KW"/>
</dbReference>
<dbReference type="EMBL" id="CP003349">
    <property type="protein sequence ID" value="AFD09432.1"/>
    <property type="molecule type" value="Genomic_DNA"/>
</dbReference>
<evidence type="ECO:0000256" key="1">
    <source>
        <dbReference type="ARBA" id="ARBA00007227"/>
    </source>
</evidence>
<name>H8KN99_SOLCM</name>
<gene>
    <name evidence="4" type="ordered locus">Solca_4442</name>
</gene>
<dbReference type="HOGENOM" id="CLU_533901_0_0_10"/>
<dbReference type="GO" id="GO:0003700">
    <property type="term" value="F:DNA-binding transcription factor activity"/>
    <property type="evidence" value="ECO:0007669"/>
    <property type="project" value="TreeGrafter"/>
</dbReference>
<dbReference type="SMART" id="SM00530">
    <property type="entry name" value="HTH_XRE"/>
    <property type="match status" value="1"/>
</dbReference>
<comment type="similarity">
    <text evidence="1">Belongs to the short-chain fatty acyl-CoA assimilation regulator (ScfR) family.</text>
</comment>
<evidence type="ECO:0000313" key="5">
    <source>
        <dbReference type="Proteomes" id="UP000007590"/>
    </source>
</evidence>
<dbReference type="Gene3D" id="1.10.260.40">
    <property type="entry name" value="lambda repressor-like DNA-binding domains"/>
    <property type="match status" value="1"/>
</dbReference>
<dbReference type="PROSITE" id="PS50943">
    <property type="entry name" value="HTH_CROC1"/>
    <property type="match status" value="1"/>
</dbReference>
<evidence type="ECO:0000313" key="4">
    <source>
        <dbReference type="EMBL" id="AFD09432.1"/>
    </source>
</evidence>
<dbReference type="RefSeq" id="WP_014682654.1">
    <property type="nucleotide sequence ID" value="NC_017770.1"/>
</dbReference>
<evidence type="ECO:0000259" key="3">
    <source>
        <dbReference type="PROSITE" id="PS50943"/>
    </source>
</evidence>
<protein>
    <submittedName>
        <fullName evidence="4">Putative transcriptional regulator</fullName>
    </submittedName>
</protein>
<dbReference type="CDD" id="cd00093">
    <property type="entry name" value="HTH_XRE"/>
    <property type="match status" value="1"/>
</dbReference>
<dbReference type="InterPro" id="IPR010982">
    <property type="entry name" value="Lambda_DNA-bd_dom_sf"/>
</dbReference>
<organism evidence="4 5">
    <name type="scientific">Solitalea canadensis (strain ATCC 29591 / DSM 3403 / JCM 21819 / LMG 8368 / NBRC 15130 / NCIMB 12057 / USAM 9D)</name>
    <name type="common">Flexibacter canadensis</name>
    <dbReference type="NCBI Taxonomy" id="929556"/>
    <lineage>
        <taxon>Bacteria</taxon>
        <taxon>Pseudomonadati</taxon>
        <taxon>Bacteroidota</taxon>
        <taxon>Sphingobacteriia</taxon>
        <taxon>Sphingobacteriales</taxon>
        <taxon>Sphingobacteriaceae</taxon>
        <taxon>Solitalea</taxon>
    </lineage>
</organism>
<dbReference type="Proteomes" id="UP000007590">
    <property type="component" value="Chromosome"/>
</dbReference>
<accession>H8KN99</accession>
<evidence type="ECO:0000256" key="2">
    <source>
        <dbReference type="ARBA" id="ARBA00023125"/>
    </source>
</evidence>